<dbReference type="InterPro" id="IPR029001">
    <property type="entry name" value="ITPase-like_fam"/>
</dbReference>
<dbReference type="SUPFAM" id="SSF52972">
    <property type="entry name" value="ITPase-like"/>
    <property type="match status" value="1"/>
</dbReference>
<dbReference type="EC" id="3.6.1.9" evidence="4"/>
<dbReference type="NCBIfam" id="TIGR00172">
    <property type="entry name" value="maf"/>
    <property type="match status" value="1"/>
</dbReference>
<proteinExistence type="inferred from homology"/>
<dbReference type="RefSeq" id="WP_127164624.1">
    <property type="nucleotide sequence ID" value="NZ_CP029822.1"/>
</dbReference>
<evidence type="ECO:0000256" key="2">
    <source>
        <dbReference type="ARBA" id="ARBA00022801"/>
    </source>
</evidence>
<evidence type="ECO:0000256" key="3">
    <source>
        <dbReference type="ARBA" id="ARBA00023080"/>
    </source>
</evidence>
<comment type="catalytic activity">
    <reaction evidence="4">
        <text>UTP + H2O = UMP + diphosphate + H(+)</text>
        <dbReference type="Rhea" id="RHEA:29395"/>
        <dbReference type="ChEBI" id="CHEBI:15377"/>
        <dbReference type="ChEBI" id="CHEBI:15378"/>
        <dbReference type="ChEBI" id="CHEBI:33019"/>
        <dbReference type="ChEBI" id="CHEBI:46398"/>
        <dbReference type="ChEBI" id="CHEBI:57865"/>
        <dbReference type="EC" id="3.6.1.9"/>
    </reaction>
</comment>
<feature type="site" description="Important for substrate specificity" evidence="4">
    <location>
        <position position="75"/>
    </location>
</feature>
<dbReference type="CDD" id="cd00555">
    <property type="entry name" value="Maf"/>
    <property type="match status" value="1"/>
</dbReference>
<feature type="site" description="Important for substrate specificity" evidence="4">
    <location>
        <position position="12"/>
    </location>
</feature>
<comment type="function">
    <text evidence="4">Nucleoside triphosphate pyrophosphatase that hydrolyzes dTTP and UTP. May have a dual role in cell division arrest and in preventing the incorporation of modified nucleotides into cellular nucleic acids.</text>
</comment>
<dbReference type="KEGG" id="emo:DM558_14795"/>
<dbReference type="PANTHER" id="PTHR43213:SF5">
    <property type="entry name" value="BIFUNCTIONAL DTTP_UTP PYROPHOSPHATASE_METHYLTRANSFERASE PROTEIN-RELATED"/>
    <property type="match status" value="1"/>
</dbReference>
<evidence type="ECO:0000313" key="6">
    <source>
        <dbReference type="Proteomes" id="UP000273143"/>
    </source>
</evidence>
<dbReference type="GO" id="GO:0005737">
    <property type="term" value="C:cytoplasm"/>
    <property type="evidence" value="ECO:0007669"/>
    <property type="project" value="UniProtKB-SubCell"/>
</dbReference>
<dbReference type="Gene3D" id="3.90.950.10">
    <property type="match status" value="1"/>
</dbReference>
<dbReference type="Proteomes" id="UP000273143">
    <property type="component" value="Chromosome"/>
</dbReference>
<evidence type="ECO:0000313" key="5">
    <source>
        <dbReference type="EMBL" id="AZS51957.1"/>
    </source>
</evidence>
<dbReference type="GO" id="GO:0036221">
    <property type="term" value="F:UTP diphosphatase activity"/>
    <property type="evidence" value="ECO:0007669"/>
    <property type="project" value="RHEA"/>
</dbReference>
<dbReference type="InterPro" id="IPR003697">
    <property type="entry name" value="Maf-like"/>
</dbReference>
<comment type="catalytic activity">
    <reaction evidence="4">
        <text>dTTP + H2O = dTMP + diphosphate + H(+)</text>
        <dbReference type="Rhea" id="RHEA:28534"/>
        <dbReference type="ChEBI" id="CHEBI:15377"/>
        <dbReference type="ChEBI" id="CHEBI:15378"/>
        <dbReference type="ChEBI" id="CHEBI:33019"/>
        <dbReference type="ChEBI" id="CHEBI:37568"/>
        <dbReference type="ChEBI" id="CHEBI:63528"/>
        <dbReference type="EC" id="3.6.1.9"/>
    </reaction>
</comment>
<dbReference type="GO" id="GO:0009117">
    <property type="term" value="P:nucleotide metabolic process"/>
    <property type="evidence" value="ECO:0007669"/>
    <property type="project" value="UniProtKB-KW"/>
</dbReference>
<name>A0A3Q9JMS8_9GAMM</name>
<dbReference type="EMBL" id="CP029822">
    <property type="protein sequence ID" value="AZS51957.1"/>
    <property type="molecule type" value="Genomic_DNA"/>
</dbReference>
<keyword evidence="3 4" id="KW-0546">Nucleotide metabolism</keyword>
<dbReference type="Pfam" id="PF02545">
    <property type="entry name" value="Maf"/>
    <property type="match status" value="1"/>
</dbReference>
<feature type="site" description="Important for substrate specificity" evidence="4">
    <location>
        <position position="157"/>
    </location>
</feature>
<dbReference type="PANTHER" id="PTHR43213">
    <property type="entry name" value="BIFUNCTIONAL DTTP/UTP PYROPHOSPHATASE/METHYLTRANSFERASE PROTEIN-RELATED"/>
    <property type="match status" value="1"/>
</dbReference>
<keyword evidence="6" id="KW-1185">Reference proteome</keyword>
<sequence>MHSLYLASSSPRRQLLLKQLNTPFSIIEPNIDETPIDNELPENYVSRLAITKAKAGFNQLSIAQQKTAYVLGADTIVSLENNIMGKPTSQQQAVTMLQSLSGKTHKVFTAIALYYLDKLISNVVVTEVTMRPISIEEAVTYWHTGEPKGKAGGYAIQGIAATFIEQINGDYYAIVGLPIFATSKLLKQAGIYSLTSNRYQNWL</sequence>
<comment type="similarity">
    <text evidence="4">Belongs to the Maf family. YhdE subfamily.</text>
</comment>
<comment type="subcellular location">
    <subcellularLocation>
        <location evidence="4">Cytoplasm</location>
    </subcellularLocation>
</comment>
<accession>A0A3Q9JMS8</accession>
<dbReference type="HAMAP" id="MF_00528">
    <property type="entry name" value="Maf"/>
    <property type="match status" value="1"/>
</dbReference>
<organism evidence="5 6">
    <name type="scientific">Entomomonas moraniae</name>
    <dbReference type="NCBI Taxonomy" id="2213226"/>
    <lineage>
        <taxon>Bacteria</taxon>
        <taxon>Pseudomonadati</taxon>
        <taxon>Pseudomonadota</taxon>
        <taxon>Gammaproteobacteria</taxon>
        <taxon>Pseudomonadales</taxon>
        <taxon>Pseudomonadaceae</taxon>
        <taxon>Entomomonas</taxon>
    </lineage>
</organism>
<dbReference type="AlphaFoldDB" id="A0A3Q9JMS8"/>
<feature type="active site" description="Proton acceptor" evidence="4">
    <location>
        <position position="74"/>
    </location>
</feature>
<protein>
    <recommendedName>
        <fullName evidence="4">dTTP/UTP pyrophosphatase</fullName>
        <shortName evidence="4">dTTPase/UTPase</shortName>
        <ecNumber evidence="4">3.6.1.9</ecNumber>
    </recommendedName>
    <alternativeName>
        <fullName evidence="4">Nucleoside triphosphate pyrophosphatase</fullName>
    </alternativeName>
    <alternativeName>
        <fullName evidence="4">Nucleotide pyrophosphatase</fullName>
        <shortName evidence="4">Nucleotide PPase</shortName>
    </alternativeName>
</protein>
<keyword evidence="4" id="KW-0963">Cytoplasm</keyword>
<gene>
    <name evidence="5" type="ORF">DM558_14795</name>
</gene>
<comment type="caution">
    <text evidence="4">Lacks conserved residue(s) required for the propagation of feature annotation.</text>
</comment>
<evidence type="ECO:0000256" key="1">
    <source>
        <dbReference type="ARBA" id="ARBA00001968"/>
    </source>
</evidence>
<keyword evidence="2 4" id="KW-0378">Hydrolase</keyword>
<evidence type="ECO:0000256" key="4">
    <source>
        <dbReference type="HAMAP-Rule" id="MF_00528"/>
    </source>
</evidence>
<dbReference type="PIRSF" id="PIRSF006305">
    <property type="entry name" value="Maf"/>
    <property type="match status" value="1"/>
</dbReference>
<dbReference type="GO" id="GO:0036218">
    <property type="term" value="F:dTTP diphosphatase activity"/>
    <property type="evidence" value="ECO:0007669"/>
    <property type="project" value="RHEA"/>
</dbReference>
<comment type="cofactor">
    <cofactor evidence="1 4">
        <name>a divalent metal cation</name>
        <dbReference type="ChEBI" id="CHEBI:60240"/>
    </cofactor>
</comment>
<reference evidence="6" key="1">
    <citation type="submission" date="2018-06" db="EMBL/GenBank/DDBJ databases">
        <title>Complete genome of Pseudomonas insecticola strain QZS01.</title>
        <authorList>
            <person name="Wang J."/>
            <person name="Su Q."/>
        </authorList>
    </citation>
    <scope>NUCLEOTIDE SEQUENCE [LARGE SCALE GENOMIC DNA]</scope>
    <source>
        <strain evidence="6">QZS01</strain>
    </source>
</reference>